<accession>A0ABS2L4C5</accession>
<keyword evidence="1" id="KW-1133">Transmembrane helix</keyword>
<feature type="transmembrane region" description="Helical" evidence="1">
    <location>
        <begin position="21"/>
        <end position="40"/>
    </location>
</feature>
<evidence type="ECO:0000313" key="3">
    <source>
        <dbReference type="Proteomes" id="UP000776164"/>
    </source>
</evidence>
<keyword evidence="1" id="KW-0812">Transmembrane</keyword>
<evidence type="ECO:0000313" key="2">
    <source>
        <dbReference type="EMBL" id="MBM7471903.1"/>
    </source>
</evidence>
<protein>
    <recommendedName>
        <fullName evidence="4">DUF3592 domain-containing protein</fullName>
    </recommendedName>
</protein>
<feature type="transmembrane region" description="Helical" evidence="1">
    <location>
        <begin position="150"/>
        <end position="170"/>
    </location>
</feature>
<reference evidence="2 3" key="1">
    <citation type="submission" date="2021-01" db="EMBL/GenBank/DDBJ databases">
        <title>Sequencing the genomes of 1000 actinobacteria strains.</title>
        <authorList>
            <person name="Klenk H.-P."/>
        </authorList>
    </citation>
    <scope>NUCLEOTIDE SEQUENCE [LARGE SCALE GENOMIC DNA]</scope>
    <source>
        <strain evidence="2 3">DSM 13057</strain>
    </source>
</reference>
<feature type="transmembrane region" description="Helical" evidence="1">
    <location>
        <begin position="46"/>
        <end position="65"/>
    </location>
</feature>
<proteinExistence type="predicted"/>
<dbReference type="Proteomes" id="UP000776164">
    <property type="component" value="Unassembled WGS sequence"/>
</dbReference>
<sequence>MARRLIPGPTAEQLGEATRKVALDAWIFAGVMFLGFGLNLQDHRPVGFLILCVYLGGFIAFSMAFSTLRIIFSYRVASEVGFGYTTLPQQNQQVEQLASETGRTIRAAGEPFLDKETLHYRIASGYDLSDDAGGPFRFPKQKSRWSTWQNASFAVSGLGVIATLLVRFVFT</sequence>
<comment type="caution">
    <text evidence="2">The sequence shown here is derived from an EMBL/GenBank/DDBJ whole genome shotgun (WGS) entry which is preliminary data.</text>
</comment>
<evidence type="ECO:0008006" key="4">
    <source>
        <dbReference type="Google" id="ProtNLM"/>
    </source>
</evidence>
<keyword evidence="1" id="KW-0472">Membrane</keyword>
<gene>
    <name evidence="2" type="ORF">JOE66_001537</name>
</gene>
<organism evidence="2 3">
    <name type="scientific">Subtercola frigoramans</name>
    <dbReference type="NCBI Taxonomy" id="120298"/>
    <lineage>
        <taxon>Bacteria</taxon>
        <taxon>Bacillati</taxon>
        <taxon>Actinomycetota</taxon>
        <taxon>Actinomycetes</taxon>
        <taxon>Micrococcales</taxon>
        <taxon>Microbacteriaceae</taxon>
        <taxon>Subtercola</taxon>
    </lineage>
</organism>
<name>A0ABS2L4C5_9MICO</name>
<dbReference type="EMBL" id="JAFBBU010000001">
    <property type="protein sequence ID" value="MBM7471903.1"/>
    <property type="molecule type" value="Genomic_DNA"/>
</dbReference>
<evidence type="ECO:0000256" key="1">
    <source>
        <dbReference type="SAM" id="Phobius"/>
    </source>
</evidence>
<keyword evidence="3" id="KW-1185">Reference proteome</keyword>
<dbReference type="RefSeq" id="WP_205108227.1">
    <property type="nucleotide sequence ID" value="NZ_BAAAHT010000013.1"/>
</dbReference>